<evidence type="ECO:0000256" key="2">
    <source>
        <dbReference type="ARBA" id="ARBA00022840"/>
    </source>
</evidence>
<dbReference type="GO" id="GO:0005524">
    <property type="term" value="F:ATP binding"/>
    <property type="evidence" value="ECO:0007669"/>
    <property type="project" value="UniProtKB-KW"/>
</dbReference>
<evidence type="ECO:0000313" key="6">
    <source>
        <dbReference type="Proteomes" id="UP001230504"/>
    </source>
</evidence>
<keyword evidence="5" id="KW-0378">Hydrolase</keyword>
<keyword evidence="1" id="KW-0547">Nucleotide-binding</keyword>
<dbReference type="PANTHER" id="PTHR24223:SF345">
    <property type="entry name" value="ABC MULTIDRUG TRANSPORTER (EUROFUNG)"/>
    <property type="match status" value="1"/>
</dbReference>
<keyword evidence="3" id="KW-1133">Transmembrane helix</keyword>
<keyword evidence="6" id="KW-1185">Reference proteome</keyword>
<dbReference type="GO" id="GO:0042626">
    <property type="term" value="F:ATPase-coupled transmembrane transporter activity"/>
    <property type="evidence" value="ECO:0007669"/>
    <property type="project" value="TreeGrafter"/>
</dbReference>
<dbReference type="SUPFAM" id="SSF52540">
    <property type="entry name" value="P-loop containing nucleoside triphosphate hydrolases"/>
    <property type="match status" value="1"/>
</dbReference>
<dbReference type="Gene3D" id="3.40.50.300">
    <property type="entry name" value="P-loop containing nucleotide triphosphate hydrolases"/>
    <property type="match status" value="1"/>
</dbReference>
<sequence>MAFAVTSQTLCDSPERTPMPIGYYDQSPFRYNNAVKANIIDQSEFGPERYSQVVDSTMLSKCFDRLPKGDRTKIGSNGLTLSGGQRPRIALARALYLEADLLILDDILSGLDATTEDYVFRRVFGNDGIIRQRGVTAVLCTHSVRHLPMADHIIALGDECGVVEQASVAPWVIVAFFFWCCAYGFAFNFPIVWLKYWSEDAVASNPKHSGSFYLGIEVSDCFPGFDVVNVNRGTDETSQDQSAESTK</sequence>
<dbReference type="InterPro" id="IPR050173">
    <property type="entry name" value="ABC_transporter_C-like"/>
</dbReference>
<dbReference type="RefSeq" id="XP_060416375.1">
    <property type="nucleotide sequence ID" value="XM_060563476.1"/>
</dbReference>
<dbReference type="GO" id="GO:0016020">
    <property type="term" value="C:membrane"/>
    <property type="evidence" value="ECO:0007669"/>
    <property type="project" value="TreeGrafter"/>
</dbReference>
<protein>
    <submittedName>
        <fullName evidence="5">P-loop containing nucleoside triphosphate hydrolase protein</fullName>
    </submittedName>
</protein>
<accession>A0AAD8Q3U2</accession>
<dbReference type="AlphaFoldDB" id="A0AAD8Q3U2"/>
<evidence type="ECO:0000259" key="4">
    <source>
        <dbReference type="Pfam" id="PF00005"/>
    </source>
</evidence>
<dbReference type="InterPro" id="IPR003439">
    <property type="entry name" value="ABC_transporter-like_ATP-bd"/>
</dbReference>
<dbReference type="GeneID" id="85447716"/>
<comment type="caution">
    <text evidence="5">The sequence shown here is derived from an EMBL/GenBank/DDBJ whole genome shotgun (WGS) entry which is preliminary data.</text>
</comment>
<evidence type="ECO:0000256" key="1">
    <source>
        <dbReference type="ARBA" id="ARBA00022741"/>
    </source>
</evidence>
<feature type="transmembrane region" description="Helical" evidence="3">
    <location>
        <begin position="168"/>
        <end position="189"/>
    </location>
</feature>
<dbReference type="GO" id="GO:0016887">
    <property type="term" value="F:ATP hydrolysis activity"/>
    <property type="evidence" value="ECO:0007669"/>
    <property type="project" value="InterPro"/>
</dbReference>
<organism evidence="5 6">
    <name type="scientific">Colletotrichum navitas</name>
    <dbReference type="NCBI Taxonomy" id="681940"/>
    <lineage>
        <taxon>Eukaryota</taxon>
        <taxon>Fungi</taxon>
        <taxon>Dikarya</taxon>
        <taxon>Ascomycota</taxon>
        <taxon>Pezizomycotina</taxon>
        <taxon>Sordariomycetes</taxon>
        <taxon>Hypocreomycetidae</taxon>
        <taxon>Glomerellales</taxon>
        <taxon>Glomerellaceae</taxon>
        <taxon>Colletotrichum</taxon>
        <taxon>Colletotrichum graminicola species complex</taxon>
    </lineage>
</organism>
<name>A0AAD8Q3U2_9PEZI</name>
<proteinExistence type="predicted"/>
<dbReference type="EMBL" id="JAHLJV010000016">
    <property type="protein sequence ID" value="KAK1595328.1"/>
    <property type="molecule type" value="Genomic_DNA"/>
</dbReference>
<dbReference type="Pfam" id="PF00005">
    <property type="entry name" value="ABC_tran"/>
    <property type="match status" value="1"/>
</dbReference>
<keyword evidence="3" id="KW-0812">Transmembrane</keyword>
<keyword evidence="2" id="KW-0067">ATP-binding</keyword>
<feature type="domain" description="ABC transporter" evidence="4">
    <location>
        <begin position="18"/>
        <end position="106"/>
    </location>
</feature>
<dbReference type="PANTHER" id="PTHR24223">
    <property type="entry name" value="ATP-BINDING CASSETTE SUB-FAMILY C"/>
    <property type="match status" value="1"/>
</dbReference>
<gene>
    <name evidence="5" type="ORF">LY79DRAFT_668114</name>
</gene>
<reference evidence="5" key="1">
    <citation type="submission" date="2021-06" db="EMBL/GenBank/DDBJ databases">
        <title>Comparative genomics, transcriptomics and evolutionary studies reveal genomic signatures of adaptation to plant cell wall in hemibiotrophic fungi.</title>
        <authorList>
            <consortium name="DOE Joint Genome Institute"/>
            <person name="Baroncelli R."/>
            <person name="Diaz J.F."/>
            <person name="Benocci T."/>
            <person name="Peng M."/>
            <person name="Battaglia E."/>
            <person name="Haridas S."/>
            <person name="Andreopoulos W."/>
            <person name="Labutti K."/>
            <person name="Pangilinan J."/>
            <person name="Floch G.L."/>
            <person name="Makela M.R."/>
            <person name="Henrissat B."/>
            <person name="Grigoriev I.V."/>
            <person name="Crouch J.A."/>
            <person name="De Vries R.P."/>
            <person name="Sukno S.A."/>
            <person name="Thon M.R."/>
        </authorList>
    </citation>
    <scope>NUCLEOTIDE SEQUENCE</scope>
    <source>
        <strain evidence="5">CBS 125086</strain>
    </source>
</reference>
<keyword evidence="3" id="KW-0472">Membrane</keyword>
<evidence type="ECO:0000313" key="5">
    <source>
        <dbReference type="EMBL" id="KAK1595328.1"/>
    </source>
</evidence>
<evidence type="ECO:0000256" key="3">
    <source>
        <dbReference type="SAM" id="Phobius"/>
    </source>
</evidence>
<dbReference type="InterPro" id="IPR027417">
    <property type="entry name" value="P-loop_NTPase"/>
</dbReference>
<dbReference type="Proteomes" id="UP001230504">
    <property type="component" value="Unassembled WGS sequence"/>
</dbReference>